<name>A0A813EVU9_POLGL</name>
<dbReference type="SUPFAM" id="SSF56219">
    <property type="entry name" value="DNase I-like"/>
    <property type="match status" value="1"/>
</dbReference>
<reference evidence="2" key="1">
    <citation type="submission" date="2021-02" db="EMBL/GenBank/DDBJ databases">
        <authorList>
            <person name="Dougan E. K."/>
            <person name="Rhodes N."/>
            <person name="Thang M."/>
            <person name="Chan C."/>
        </authorList>
    </citation>
    <scope>NUCLEOTIDE SEQUENCE</scope>
</reference>
<dbReference type="EMBL" id="CAJNNV010018157">
    <property type="protein sequence ID" value="CAE8605667.1"/>
    <property type="molecule type" value="Genomic_DNA"/>
</dbReference>
<dbReference type="AlphaFoldDB" id="A0A813EVU9"/>
<proteinExistence type="predicted"/>
<feature type="domain" description="Endonuclease/exonuclease/phosphatase" evidence="1">
    <location>
        <begin position="86"/>
        <end position="326"/>
    </location>
</feature>
<keyword evidence="3" id="KW-1185">Reference proteome</keyword>
<organism evidence="2 3">
    <name type="scientific">Polarella glacialis</name>
    <name type="common">Dinoflagellate</name>
    <dbReference type="NCBI Taxonomy" id="89957"/>
    <lineage>
        <taxon>Eukaryota</taxon>
        <taxon>Sar</taxon>
        <taxon>Alveolata</taxon>
        <taxon>Dinophyceae</taxon>
        <taxon>Suessiales</taxon>
        <taxon>Suessiaceae</taxon>
        <taxon>Polarella</taxon>
    </lineage>
</organism>
<dbReference type="Gene3D" id="3.60.10.10">
    <property type="entry name" value="Endonuclease/exonuclease/phosphatase"/>
    <property type="match status" value="1"/>
</dbReference>
<dbReference type="InterPro" id="IPR036691">
    <property type="entry name" value="Endo/exonu/phosph_ase_sf"/>
</dbReference>
<evidence type="ECO:0000313" key="2">
    <source>
        <dbReference type="EMBL" id="CAE8605667.1"/>
    </source>
</evidence>
<accession>A0A813EVU9</accession>
<gene>
    <name evidence="2" type="ORF">PGLA1383_LOCUS23771</name>
</gene>
<feature type="non-terminal residue" evidence="2">
    <location>
        <position position="883"/>
    </location>
</feature>
<dbReference type="Pfam" id="PF03372">
    <property type="entry name" value="Exo_endo_phos"/>
    <property type="match status" value="1"/>
</dbReference>
<evidence type="ECO:0000313" key="3">
    <source>
        <dbReference type="Proteomes" id="UP000654075"/>
    </source>
</evidence>
<dbReference type="InterPro" id="IPR005135">
    <property type="entry name" value="Endo/exonuclease/phosphatase"/>
</dbReference>
<protein>
    <recommendedName>
        <fullName evidence="1">Endonuclease/exonuclease/phosphatase domain-containing protein</fullName>
    </recommendedName>
</protein>
<dbReference type="Proteomes" id="UP000654075">
    <property type="component" value="Unassembled WGS sequence"/>
</dbReference>
<evidence type="ECO:0000259" key="1">
    <source>
        <dbReference type="Pfam" id="PF03372"/>
    </source>
</evidence>
<comment type="caution">
    <text evidence="2">The sequence shown here is derived from an EMBL/GenBank/DDBJ whole genome shotgun (WGS) entry which is preliminary data.</text>
</comment>
<sequence>MKSCYYFLPLAATLAAQQPLPPQQGEEFVTTNNNYDNNIDNNSYNNNRNNNNWGIDDFWEFDTDSGSATAPKAAFDNGQQQWTFTTYNTQGFGTRTMHEVLTRINSDIICLQAIGARWGGFTQRQEGQGCYFKNVGQYWVIIWPYVPSNPWANRTWGVAIAVKRRTLPKSALAAVWTPDESIQGRAGCIRLRMRKGPDFCIGVGYLPPVGAMAHQQQSFQIWKWFESTLAIQPLRTLPILGLDANARIGNRELRTPDRLLQVGSFGRNVENQAGRLMRGFLQQTSLAAINSLCESSAGNTWYNARGHASRIDFILSTPLAAQETVEIQVDRKLGFLLQNASAAQLADHCPVTWKFTHPCPLPGHRPSQRWSRDLVNYVCSRPTLLNGLYQTIDEWASNSITTEAAEQAVQTGDVDVLWSLANEGARVAAEKYAPFQLATQFPAESFEVSHLLSQRWEHKQTLHSLLSEATLDHAAIRRQERELRNLRARTAEARNRWWSERQTNLAAEIIQAAGKHCWRQLWSGVRRISQSLLGPRGRVYHQLPNYDPTLDDWLQAMQLPGPQGGCHSKTIWQGEADELTSFLRMGQLALGPTDNAVLQQTAQDYVVPTDAEATTQGLQDFEDLKVQLQRRTNGFAVPFWSLPKDFWRALLSGPWCNPGADTQLPMHFHELFKQLCVLIRKTGQMPLQWLLSYGCGIPKYSGKPGVLSYRLLHLLDPVSKAWNAALWRRKNFRLGHTAFGFIAGRRREEANMLVRIMIHRLSKAGFLVIAALFDIANAFPSLSWRYLEQHSYKHIPSSDLHFLIRRHRHSLTLLIDAAQQAGVFRAMTGTRQGDTSAAQEFAKAYDSAIHNWCRHRYTVLDRHCFVARDPWTKTPVCLNAVLF</sequence>